<comment type="caution">
    <text evidence="2">The sequence shown here is derived from an EMBL/GenBank/DDBJ whole genome shotgun (WGS) entry which is preliminary data.</text>
</comment>
<dbReference type="AlphaFoldDB" id="A0AAD6UA09"/>
<feature type="compositionally biased region" description="Low complexity" evidence="1">
    <location>
        <begin position="168"/>
        <end position="196"/>
    </location>
</feature>
<feature type="compositionally biased region" description="Pro residues" evidence="1">
    <location>
        <begin position="383"/>
        <end position="396"/>
    </location>
</feature>
<evidence type="ECO:0000313" key="2">
    <source>
        <dbReference type="EMBL" id="KAJ7092915.1"/>
    </source>
</evidence>
<keyword evidence="3" id="KW-1185">Reference proteome</keyword>
<evidence type="ECO:0000313" key="3">
    <source>
        <dbReference type="Proteomes" id="UP001222325"/>
    </source>
</evidence>
<feature type="region of interest" description="Disordered" evidence="1">
    <location>
        <begin position="168"/>
        <end position="203"/>
    </location>
</feature>
<feature type="region of interest" description="Disordered" evidence="1">
    <location>
        <begin position="379"/>
        <end position="429"/>
    </location>
</feature>
<feature type="compositionally biased region" description="Basic and acidic residues" evidence="1">
    <location>
        <begin position="856"/>
        <end position="867"/>
    </location>
</feature>
<protein>
    <submittedName>
        <fullName evidence="2">Uncharacterized protein</fullName>
    </submittedName>
</protein>
<feature type="compositionally biased region" description="Low complexity" evidence="1">
    <location>
        <begin position="563"/>
        <end position="785"/>
    </location>
</feature>
<sequence length="982" mass="100713">MASNTRKSRGRKTKMLPEQTVFLEGKFDDFDRKRRSGRLQGFWTKVENQWFRKWPEEAVLGIPLASPDEDAADGEPTISAADTLELGIATKTRKLQIHHWFNNRNQKLQKQSGLAKGSSASGNLAVKLFKDVRTRTRKLQAVEIYQKRHKDVIDESVKAALALLAAKNASSDSSGSSGDSSSSSSESDSSSSSSPDESGDDNMAASLNILTAGRFKAKRQGTSDKRAKALKKKRSDLLTMRRRIAQKMFDEEDQAERDAVNKLYRDQKGVGVACDELDTSSEDRTPEELQAAQDQLEGIVAEFHAGIERMTGFLGVTLLGGPVPSQGGRVQTKAYCSGETAAGLSLAQSIRDFDKIVVGATGEWLGRCFSKDVRRARALAPPTTNPEPAQPLPAPLPSAKGKDKAQRPPTKSKATRKNKPKAPALHPVPMLDDATLFSFNDPLPTGGSQWDETIDPVLQGGILPPDGVPPTSSDVDERENGMGQPPSTFTTALLDEYPPFIYNQDPPISPPHRPVSSLSPGTPFENGSSVSYIPPSWESTPPSPPVPPFVHTPLRVLPAASPSPFRAAAASAAAAASPASRASRSAPAASPSGAAPASAAATASPASRASRSAPAASPSGAAPASAAATASPASRASRSAPAASPSGAAPASAAATASPASRASRSAPAASPSGAAPASAAATASPASRASRSAPAASPSGAAAASAAATASLASRASRSAPAASPSGAAAASAAATASLASRASRSAPAASPSGAAAASAAANASPASPASRPVPAASPSAPASLTLPTHMAPAPALSQPPVVTGLSSTEGEGDGAEGSGDGEGGERGDEDEEGAKRGGGDAEGPQPKPGGRPTAAEKDAIERADMARSAVAAGEREAARVAEIAKKARYNPDGPHDLFITKGRKRGAEDAGLQLPDGEKRQRRPAASREMPVPLSLRAEQTNADRAAAVKDGALLKKLNGKRRRDDQATSEAGPSRKRSK</sequence>
<dbReference type="Proteomes" id="UP001222325">
    <property type="component" value="Unassembled WGS sequence"/>
</dbReference>
<feature type="compositionally biased region" description="Basic and acidic residues" evidence="1">
    <location>
        <begin position="875"/>
        <end position="887"/>
    </location>
</feature>
<dbReference type="EMBL" id="JARJCN010000017">
    <property type="protein sequence ID" value="KAJ7092915.1"/>
    <property type="molecule type" value="Genomic_DNA"/>
</dbReference>
<feature type="compositionally biased region" description="Polar residues" evidence="1">
    <location>
        <begin position="516"/>
        <end position="531"/>
    </location>
</feature>
<name>A0AAD6UA09_9AGAR</name>
<accession>A0AAD6UA09</accession>
<organism evidence="2 3">
    <name type="scientific">Mycena belliarum</name>
    <dbReference type="NCBI Taxonomy" id="1033014"/>
    <lineage>
        <taxon>Eukaryota</taxon>
        <taxon>Fungi</taxon>
        <taxon>Dikarya</taxon>
        <taxon>Basidiomycota</taxon>
        <taxon>Agaricomycotina</taxon>
        <taxon>Agaricomycetes</taxon>
        <taxon>Agaricomycetidae</taxon>
        <taxon>Agaricales</taxon>
        <taxon>Marasmiineae</taxon>
        <taxon>Mycenaceae</taxon>
        <taxon>Mycena</taxon>
    </lineage>
</organism>
<reference evidence="2" key="1">
    <citation type="submission" date="2023-03" db="EMBL/GenBank/DDBJ databases">
        <title>Massive genome expansion in bonnet fungi (Mycena s.s.) driven by repeated elements and novel gene families across ecological guilds.</title>
        <authorList>
            <consortium name="Lawrence Berkeley National Laboratory"/>
            <person name="Harder C.B."/>
            <person name="Miyauchi S."/>
            <person name="Viragh M."/>
            <person name="Kuo A."/>
            <person name="Thoen E."/>
            <person name="Andreopoulos B."/>
            <person name="Lu D."/>
            <person name="Skrede I."/>
            <person name="Drula E."/>
            <person name="Henrissat B."/>
            <person name="Morin E."/>
            <person name="Kohler A."/>
            <person name="Barry K."/>
            <person name="LaButti K."/>
            <person name="Morin E."/>
            <person name="Salamov A."/>
            <person name="Lipzen A."/>
            <person name="Mereny Z."/>
            <person name="Hegedus B."/>
            <person name="Baldrian P."/>
            <person name="Stursova M."/>
            <person name="Weitz H."/>
            <person name="Taylor A."/>
            <person name="Grigoriev I.V."/>
            <person name="Nagy L.G."/>
            <person name="Martin F."/>
            <person name="Kauserud H."/>
        </authorList>
    </citation>
    <scope>NUCLEOTIDE SEQUENCE</scope>
    <source>
        <strain evidence="2">CBHHK173m</strain>
    </source>
</reference>
<feature type="region of interest" description="Disordered" evidence="1">
    <location>
        <begin position="563"/>
        <end position="982"/>
    </location>
</feature>
<gene>
    <name evidence="2" type="ORF">B0H15DRAFT_947729</name>
</gene>
<proteinExistence type="predicted"/>
<evidence type="ECO:0000256" key="1">
    <source>
        <dbReference type="SAM" id="MobiDB-lite"/>
    </source>
</evidence>
<feature type="region of interest" description="Disordered" evidence="1">
    <location>
        <begin position="442"/>
        <end position="545"/>
    </location>
</feature>